<reference evidence="2 3" key="1">
    <citation type="submission" date="2023-10" db="EMBL/GenBank/DDBJ databases">
        <title>Genomes of two closely related lineages of the louse Polyplax serrata with different host specificities.</title>
        <authorList>
            <person name="Martinu J."/>
            <person name="Tarabai H."/>
            <person name="Stefka J."/>
            <person name="Hypsa V."/>
        </authorList>
    </citation>
    <scope>NUCLEOTIDE SEQUENCE [LARGE SCALE GENOMIC DNA]</scope>
    <source>
        <strain evidence="2">HR10_N</strain>
    </source>
</reference>
<sequence>MLNMESVRIIPVSQKESKREKGEEAAGGRDEKGTETSRERERLQWEAKRKGTIPVRNRRSEMERKSKTIENAFKRAYRKEGGSELFALRMAIAWKFA</sequence>
<proteinExistence type="predicted"/>
<name>A0AAN8PDI6_POLSC</name>
<evidence type="ECO:0000256" key="1">
    <source>
        <dbReference type="SAM" id="MobiDB-lite"/>
    </source>
</evidence>
<protein>
    <submittedName>
        <fullName evidence="2">Uncharacterized protein</fullName>
    </submittedName>
</protein>
<gene>
    <name evidence="2" type="ORF">RUM43_007779</name>
</gene>
<feature type="compositionally biased region" description="Basic and acidic residues" evidence="1">
    <location>
        <begin position="15"/>
        <end position="42"/>
    </location>
</feature>
<comment type="caution">
    <text evidence="2">The sequence shown here is derived from an EMBL/GenBank/DDBJ whole genome shotgun (WGS) entry which is preliminary data.</text>
</comment>
<evidence type="ECO:0000313" key="2">
    <source>
        <dbReference type="EMBL" id="KAK6639506.1"/>
    </source>
</evidence>
<dbReference type="AlphaFoldDB" id="A0AAN8PDI6"/>
<accession>A0AAN8PDI6</accession>
<feature type="region of interest" description="Disordered" evidence="1">
    <location>
        <begin position="1"/>
        <end position="42"/>
    </location>
</feature>
<dbReference type="Proteomes" id="UP001372834">
    <property type="component" value="Unassembled WGS sequence"/>
</dbReference>
<organism evidence="2 3">
    <name type="scientific">Polyplax serrata</name>
    <name type="common">Common mouse louse</name>
    <dbReference type="NCBI Taxonomy" id="468196"/>
    <lineage>
        <taxon>Eukaryota</taxon>
        <taxon>Metazoa</taxon>
        <taxon>Ecdysozoa</taxon>
        <taxon>Arthropoda</taxon>
        <taxon>Hexapoda</taxon>
        <taxon>Insecta</taxon>
        <taxon>Pterygota</taxon>
        <taxon>Neoptera</taxon>
        <taxon>Paraneoptera</taxon>
        <taxon>Psocodea</taxon>
        <taxon>Troctomorpha</taxon>
        <taxon>Phthiraptera</taxon>
        <taxon>Anoplura</taxon>
        <taxon>Polyplacidae</taxon>
        <taxon>Polyplax</taxon>
    </lineage>
</organism>
<evidence type="ECO:0000313" key="3">
    <source>
        <dbReference type="Proteomes" id="UP001372834"/>
    </source>
</evidence>
<dbReference type="EMBL" id="JAWJWE010000003">
    <property type="protein sequence ID" value="KAK6639506.1"/>
    <property type="molecule type" value="Genomic_DNA"/>
</dbReference>